<organism evidence="1">
    <name type="scientific">Medicago truncatula</name>
    <name type="common">Barrel medic</name>
    <name type="synonym">Medicago tribuloides</name>
    <dbReference type="NCBI Taxonomy" id="3880"/>
    <lineage>
        <taxon>Eukaryota</taxon>
        <taxon>Viridiplantae</taxon>
        <taxon>Streptophyta</taxon>
        <taxon>Embryophyta</taxon>
        <taxon>Tracheophyta</taxon>
        <taxon>Spermatophyta</taxon>
        <taxon>Magnoliopsida</taxon>
        <taxon>eudicotyledons</taxon>
        <taxon>Gunneridae</taxon>
        <taxon>Pentapetalae</taxon>
        <taxon>rosids</taxon>
        <taxon>fabids</taxon>
        <taxon>Fabales</taxon>
        <taxon>Fabaceae</taxon>
        <taxon>Papilionoideae</taxon>
        <taxon>50 kb inversion clade</taxon>
        <taxon>NPAAA clade</taxon>
        <taxon>Hologalegina</taxon>
        <taxon>IRL clade</taxon>
        <taxon>Trifolieae</taxon>
        <taxon>Medicago</taxon>
    </lineage>
</organism>
<name>I3S5L1_MEDTR</name>
<accession>I3S5L1</accession>
<proteinExistence type="evidence at transcript level"/>
<dbReference type="EMBL" id="BT135758">
    <property type="protein sequence ID" value="AFK35553.1"/>
    <property type="molecule type" value="mRNA"/>
</dbReference>
<dbReference type="AlphaFoldDB" id="I3S5L1"/>
<sequence>MKSSIFSWFKTFETFALCNKAFSGLSFVQAK</sequence>
<reference evidence="1" key="1">
    <citation type="submission" date="2012-05" db="EMBL/GenBank/DDBJ databases">
        <authorList>
            <person name="Krishnakumar V."/>
            <person name="Cheung F."/>
            <person name="Xiao Y."/>
            <person name="Chan A."/>
            <person name="Moskal W.A."/>
            <person name="Town C.D."/>
        </authorList>
    </citation>
    <scope>NUCLEOTIDE SEQUENCE</scope>
</reference>
<evidence type="ECO:0000313" key="1">
    <source>
        <dbReference type="EMBL" id="AFK35553.1"/>
    </source>
</evidence>
<protein>
    <submittedName>
        <fullName evidence="1">Uncharacterized protein</fullName>
    </submittedName>
</protein>